<protein>
    <submittedName>
        <fullName evidence="2">Mobilization protein</fullName>
    </submittedName>
</protein>
<organism evidence="2 3">
    <name type="scientific">Thiomonas arsenitoxydans (strain DSM 22701 / CIP 110005 / 3As)</name>
    <dbReference type="NCBI Taxonomy" id="426114"/>
    <lineage>
        <taxon>Bacteria</taxon>
        <taxon>Pseudomonadati</taxon>
        <taxon>Pseudomonadota</taxon>
        <taxon>Betaproteobacteria</taxon>
        <taxon>Burkholderiales</taxon>
        <taxon>Thiomonas</taxon>
    </lineage>
</organism>
<dbReference type="Proteomes" id="UP000664800">
    <property type="component" value="Unassembled WGS sequence"/>
</dbReference>
<dbReference type="AlphaFoldDB" id="A0A8I1N189"/>
<accession>A0A8I1N189</accession>
<evidence type="ECO:0000313" key="3">
    <source>
        <dbReference type="Proteomes" id="UP000664800"/>
    </source>
</evidence>
<dbReference type="InterPro" id="IPR053842">
    <property type="entry name" value="NikA-like"/>
</dbReference>
<name>A0A8I1N189_THIA3</name>
<evidence type="ECO:0000313" key="2">
    <source>
        <dbReference type="EMBL" id="MBN8745727.1"/>
    </source>
</evidence>
<reference evidence="2" key="1">
    <citation type="submission" date="2021-02" db="EMBL/GenBank/DDBJ databases">
        <title>Thiocyanate and organic carbon inputs drive convergent selection for specific autotrophic Afipia and Thiobacillus strains within complex microbiomes.</title>
        <authorList>
            <person name="Huddy R.J."/>
            <person name="Sachdeva R."/>
            <person name="Kadzinga F."/>
            <person name="Kantor R.S."/>
            <person name="Harrison S.T.L."/>
            <person name="Banfield J.F."/>
        </authorList>
    </citation>
    <scope>NUCLEOTIDE SEQUENCE</scope>
    <source>
        <strain evidence="2">SCN18_13_7_16_R3_B_64_19</strain>
    </source>
</reference>
<dbReference type="RefSeq" id="WP_276732892.1">
    <property type="nucleotide sequence ID" value="NZ_JAFKMR010000039.1"/>
</dbReference>
<gene>
    <name evidence="2" type="ORF">J0I24_15750</name>
</gene>
<sequence length="130" mass="13955">MMPETLPPLSRRRKGGRPKGDPAAVRAITLGVRVSPSEYAALKDKAAHMGVTPAQWLRQAALSRRLPSPPVPAINRAAYAELARLSANLNQLAWHANLGESVQVDADLLRQLASEVRQLRLALIGAGGQP</sequence>
<feature type="region of interest" description="Disordered" evidence="1">
    <location>
        <begin position="1"/>
        <end position="22"/>
    </location>
</feature>
<proteinExistence type="predicted"/>
<dbReference type="EMBL" id="JAFKMR010000039">
    <property type="protein sequence ID" value="MBN8745727.1"/>
    <property type="molecule type" value="Genomic_DNA"/>
</dbReference>
<evidence type="ECO:0000256" key="1">
    <source>
        <dbReference type="SAM" id="MobiDB-lite"/>
    </source>
</evidence>
<dbReference type="Pfam" id="PF21983">
    <property type="entry name" value="NikA-like"/>
    <property type="match status" value="1"/>
</dbReference>
<comment type="caution">
    <text evidence="2">The sequence shown here is derived from an EMBL/GenBank/DDBJ whole genome shotgun (WGS) entry which is preliminary data.</text>
</comment>